<keyword evidence="2" id="KW-0328">Glycosyltransferase</keyword>
<keyword evidence="4" id="KW-1185">Reference proteome</keyword>
<keyword evidence="2" id="KW-0119">Carbohydrate metabolism</keyword>
<keyword evidence="2" id="KW-0663">Pyridoxal phosphate</keyword>
<comment type="similarity">
    <text evidence="1 2">Belongs to the glycogen phosphorylase family.</text>
</comment>
<evidence type="ECO:0000256" key="2">
    <source>
        <dbReference type="RuleBase" id="RU000587"/>
    </source>
</evidence>
<dbReference type="InterPro" id="IPR000811">
    <property type="entry name" value="Glyco_trans_35"/>
</dbReference>
<reference evidence="3 4" key="1">
    <citation type="journal article" date="2020" name="bioRxiv">
        <title>Metabolic contributions of an alphaproteobacterial endosymbiont in the apicomplexan Cardiosporidium cionae.</title>
        <authorList>
            <person name="Hunter E.S."/>
            <person name="Paight C.J."/>
            <person name="Lane C.E."/>
        </authorList>
    </citation>
    <scope>NUCLEOTIDE SEQUENCE [LARGE SCALE GENOMIC DNA]</scope>
    <source>
        <strain evidence="3">ESH_2018</strain>
    </source>
</reference>
<protein>
    <recommendedName>
        <fullName evidence="2">Alpha-1,4 glucan phosphorylase</fullName>
        <ecNumber evidence="2">2.4.1.1</ecNumber>
    </recommendedName>
</protein>
<dbReference type="SUPFAM" id="SSF53756">
    <property type="entry name" value="UDP-Glycosyltransferase/glycogen phosphorylase"/>
    <property type="match status" value="1"/>
</dbReference>
<proteinExistence type="inferred from homology"/>
<keyword evidence="2" id="KW-0808">Transferase</keyword>
<dbReference type="EC" id="2.4.1.1" evidence="2"/>
<dbReference type="PANTHER" id="PTHR11468">
    <property type="entry name" value="GLYCOGEN PHOSPHORYLASE"/>
    <property type="match status" value="1"/>
</dbReference>
<dbReference type="PANTHER" id="PTHR11468:SF3">
    <property type="entry name" value="GLYCOGEN PHOSPHORYLASE, LIVER FORM"/>
    <property type="match status" value="1"/>
</dbReference>
<dbReference type="Pfam" id="PF00343">
    <property type="entry name" value="Phosphorylase"/>
    <property type="match status" value="1"/>
</dbReference>
<comment type="cofactor">
    <cofactor evidence="2">
        <name>pyridoxal 5'-phosphate</name>
        <dbReference type="ChEBI" id="CHEBI:597326"/>
    </cofactor>
</comment>
<name>A0ABQ7J550_9APIC</name>
<accession>A0ABQ7J550</accession>
<organism evidence="3 4">
    <name type="scientific">Cardiosporidium cionae</name>
    <dbReference type="NCBI Taxonomy" id="476202"/>
    <lineage>
        <taxon>Eukaryota</taxon>
        <taxon>Sar</taxon>
        <taxon>Alveolata</taxon>
        <taxon>Apicomplexa</taxon>
        <taxon>Aconoidasida</taxon>
        <taxon>Nephromycida</taxon>
        <taxon>Cardiosporidium</taxon>
    </lineage>
</organism>
<dbReference type="Gene3D" id="3.40.50.2000">
    <property type="entry name" value="Glycogen Phosphorylase B"/>
    <property type="match status" value="1"/>
</dbReference>
<dbReference type="Proteomes" id="UP000823046">
    <property type="component" value="Unassembled WGS sequence"/>
</dbReference>
<evidence type="ECO:0000313" key="4">
    <source>
        <dbReference type="Proteomes" id="UP000823046"/>
    </source>
</evidence>
<evidence type="ECO:0000256" key="1">
    <source>
        <dbReference type="ARBA" id="ARBA00006047"/>
    </source>
</evidence>
<comment type="caution">
    <text evidence="3">The sequence shown here is derived from an EMBL/GenBank/DDBJ whole genome shotgun (WGS) entry which is preliminary data.</text>
</comment>
<dbReference type="EMBL" id="JADAQX010000961">
    <property type="protein sequence ID" value="KAF8819099.1"/>
    <property type="molecule type" value="Genomic_DNA"/>
</dbReference>
<evidence type="ECO:0000313" key="3">
    <source>
        <dbReference type="EMBL" id="KAF8819099.1"/>
    </source>
</evidence>
<sequence length="461" mass="53936">MDFPKGDEESGIIPDLKRKGSFIAALSGAPRIMPGMYRSDDPQSTSYHKKLQELMGAYPENDVQAVQRSIVNHVEHTLARNRFNLDPPAFYSGAAYSLRDRLVESLHDTKIFFFEADVRRCYYLSLEFLLGRAMQNALVNMELEDVYRDALHGIGLNLDSLWELERDPALGNGGLGRLAACFLDSMASLNYPCWGYGIRYTYGIFEQKIVHGRQVEHPDYWLVAANPWEIERQDCTYAVRFYGSVKSYHDAKDQRIRYKWVDGELVQAVAYDNPIPGFDTFNTINLRLWRACPSKEFDFHLFNVGKYIEAVRERQRAESITAVLYPNDNSYDGKELRLKQQYFFVCATIQDILRRFKKNKSHSWEDLPRKICIQLNDTHPTIAIPEFMRLLVDIEGLEWKAAWDLTKQCFNYTNHTVLPEALEKWPVSLLDRLLPRFVNFLLKFFEYRRIYRINYIFNSIE</sequence>
<comment type="function">
    <text evidence="2">Allosteric enzyme that catalyzes the rate-limiting step in glycogen catabolism, the phosphorolytic cleavage of glycogen to produce glucose-1-phosphate, and plays a central role in maintaining cellular and organismal glucose homeostasis.</text>
</comment>
<gene>
    <name evidence="3" type="ORF">IE077_001674</name>
</gene>
<comment type="catalytic activity">
    <reaction evidence="2">
        <text>[(1-&gt;4)-alpha-D-glucosyl](n) + phosphate = [(1-&gt;4)-alpha-D-glucosyl](n-1) + alpha-D-glucose 1-phosphate</text>
        <dbReference type="Rhea" id="RHEA:41732"/>
        <dbReference type="Rhea" id="RHEA-COMP:9584"/>
        <dbReference type="Rhea" id="RHEA-COMP:9586"/>
        <dbReference type="ChEBI" id="CHEBI:15444"/>
        <dbReference type="ChEBI" id="CHEBI:43474"/>
        <dbReference type="ChEBI" id="CHEBI:58601"/>
        <dbReference type="EC" id="2.4.1.1"/>
    </reaction>
</comment>